<evidence type="ECO:0000313" key="4">
    <source>
        <dbReference type="Proteomes" id="UP000284219"/>
    </source>
</evidence>
<dbReference type="InterPro" id="IPR050963">
    <property type="entry name" value="Sirohydro_Cobaltochel/CbiX"/>
</dbReference>
<dbReference type="Pfam" id="PF01903">
    <property type="entry name" value="CbiX"/>
    <property type="match status" value="2"/>
</dbReference>
<proteinExistence type="predicted"/>
<dbReference type="PANTHER" id="PTHR33542">
    <property type="entry name" value="SIROHYDROCHLORIN FERROCHELATASE, CHLOROPLASTIC"/>
    <property type="match status" value="1"/>
</dbReference>
<evidence type="ECO:0000313" key="3">
    <source>
        <dbReference type="EMBL" id="RKD26733.1"/>
    </source>
</evidence>
<evidence type="ECO:0000256" key="2">
    <source>
        <dbReference type="ARBA" id="ARBA00023239"/>
    </source>
</evidence>
<dbReference type="InterPro" id="IPR002762">
    <property type="entry name" value="CbiX-like"/>
</dbReference>
<accession>A0A419SQH9</accession>
<protein>
    <recommendedName>
        <fullName evidence="5">Cobalamin biosynthesis protein CbiX</fullName>
    </recommendedName>
</protein>
<dbReference type="GO" id="GO:0016829">
    <property type="term" value="F:lyase activity"/>
    <property type="evidence" value="ECO:0007669"/>
    <property type="project" value="UniProtKB-KW"/>
</dbReference>
<dbReference type="Proteomes" id="UP000284219">
    <property type="component" value="Unassembled WGS sequence"/>
</dbReference>
<reference evidence="3 4" key="1">
    <citation type="submission" date="2016-08" db="EMBL/GenBank/DDBJ databases">
        <title>Novel Firmicute Genomes.</title>
        <authorList>
            <person name="Poppleton D.I."/>
            <person name="Gribaldo S."/>
        </authorList>
    </citation>
    <scope>NUCLEOTIDE SEQUENCE [LARGE SCALE GENOMIC DNA]</scope>
    <source>
        <strain evidence="3 4">RAOx-1</strain>
    </source>
</reference>
<evidence type="ECO:0008006" key="5">
    <source>
        <dbReference type="Google" id="ProtNLM"/>
    </source>
</evidence>
<dbReference type="PANTHER" id="PTHR33542:SF3">
    <property type="entry name" value="SIROHYDROCHLORIN FERROCHELATASE, CHLOROPLASTIC"/>
    <property type="match status" value="1"/>
</dbReference>
<keyword evidence="1" id="KW-0479">Metal-binding</keyword>
<dbReference type="EMBL" id="MCHY01000002">
    <property type="protein sequence ID" value="RKD26733.1"/>
    <property type="molecule type" value="Genomic_DNA"/>
</dbReference>
<dbReference type="Gene3D" id="3.40.50.1400">
    <property type="match status" value="2"/>
</dbReference>
<comment type="caution">
    <text evidence="3">The sequence shown here is derived from an EMBL/GenBank/DDBJ whole genome shotgun (WGS) entry which is preliminary data.</text>
</comment>
<evidence type="ECO:0000256" key="1">
    <source>
        <dbReference type="ARBA" id="ARBA00022723"/>
    </source>
</evidence>
<keyword evidence="4" id="KW-1185">Reference proteome</keyword>
<dbReference type="OrthoDB" id="1489951at2"/>
<dbReference type="RefSeq" id="WP_120188014.1">
    <property type="nucleotide sequence ID" value="NZ_MCHY01000002.1"/>
</dbReference>
<name>A0A419SQH9_9BACL</name>
<organism evidence="3 4">
    <name type="scientific">Ammoniphilus oxalaticus</name>
    <dbReference type="NCBI Taxonomy" id="66863"/>
    <lineage>
        <taxon>Bacteria</taxon>
        <taxon>Bacillati</taxon>
        <taxon>Bacillota</taxon>
        <taxon>Bacilli</taxon>
        <taxon>Bacillales</taxon>
        <taxon>Paenibacillaceae</taxon>
        <taxon>Aneurinibacillus group</taxon>
        <taxon>Ammoniphilus</taxon>
    </lineage>
</organism>
<gene>
    <name evidence="3" type="ORF">BEP19_16150</name>
</gene>
<dbReference type="AlphaFoldDB" id="A0A419SQH9"/>
<dbReference type="GO" id="GO:0046872">
    <property type="term" value="F:metal ion binding"/>
    <property type="evidence" value="ECO:0007669"/>
    <property type="project" value="UniProtKB-KW"/>
</dbReference>
<dbReference type="CDD" id="cd03416">
    <property type="entry name" value="CbiX_SirB_N"/>
    <property type="match status" value="1"/>
</dbReference>
<keyword evidence="2" id="KW-0456">Lyase</keyword>
<sequence length="251" mass="28119">MNRSGVLVIAHGSRDPKWIAAIDETVQKANTDCSVTIGYLELVAGRSIQDGIEELERKGVARIIVVPLFMTMGSSHLNEIQYMLGLIDKAAIPTDLKPVKTEAKLIWASPLEDHPIVSRIIEARARELSKESMSEIVLLVGHGSDWPGFKERWDQLLQQLGQRLRNAVSFKRVEAVTLNSQQLTRRAKELEGLGRLLVLPLFVSAGYFTQHKIPQALADVNCVYYGKTLLPDPLITNWLEETINMHLINCD</sequence>
<dbReference type="SUPFAM" id="SSF53800">
    <property type="entry name" value="Chelatase"/>
    <property type="match status" value="1"/>
</dbReference>